<feature type="domain" description="Integrase catalytic" evidence="1">
    <location>
        <begin position="23"/>
        <end position="203"/>
    </location>
</feature>
<dbReference type="InterPro" id="IPR012337">
    <property type="entry name" value="RNaseH-like_sf"/>
</dbReference>
<gene>
    <name evidence="2" type="ORF">KK1_028348</name>
</gene>
<dbReference type="PANTHER" id="PTHR42648:SF20">
    <property type="entry name" value="RNA-DIRECTED DNA POLYMERASE"/>
    <property type="match status" value="1"/>
</dbReference>
<dbReference type="Pfam" id="PF00665">
    <property type="entry name" value="rve"/>
    <property type="match status" value="1"/>
</dbReference>
<accession>A0A151S4X9</accession>
<sequence>MITLNLIPKSFNELKQKCEVCVQAKQPRKSFQNSVQKETWLLELIHSDICDGNGVITRGRKKYFITFIDDFSKYFYVYLIIHKSELFEKFKVYKEEDENQLEKSIKILRYDTGGEYSSNEMGEFFETHGIIHEVTPPYAPQSNGIAERKNCTLLDMINVTTRLSSGLPDNLWGEALFTARHILNRIPYKILDKNPYELWKNRKPNLKYLKVWECLAKVNIPINKKRKIGPKTLDCVFLRYSLHITTHRFLVINSKVAKILII</sequence>
<dbReference type="InterPro" id="IPR036397">
    <property type="entry name" value="RNaseH_sf"/>
</dbReference>
<dbReference type="Gene3D" id="3.30.420.10">
    <property type="entry name" value="Ribonuclease H-like superfamily/Ribonuclease H"/>
    <property type="match status" value="1"/>
</dbReference>
<dbReference type="InterPro" id="IPR039537">
    <property type="entry name" value="Retrotran_Ty1/copia-like"/>
</dbReference>
<organism evidence="2 3">
    <name type="scientific">Cajanus cajan</name>
    <name type="common">Pigeon pea</name>
    <name type="synonym">Cajanus indicus</name>
    <dbReference type="NCBI Taxonomy" id="3821"/>
    <lineage>
        <taxon>Eukaryota</taxon>
        <taxon>Viridiplantae</taxon>
        <taxon>Streptophyta</taxon>
        <taxon>Embryophyta</taxon>
        <taxon>Tracheophyta</taxon>
        <taxon>Spermatophyta</taxon>
        <taxon>Magnoliopsida</taxon>
        <taxon>eudicotyledons</taxon>
        <taxon>Gunneridae</taxon>
        <taxon>Pentapetalae</taxon>
        <taxon>rosids</taxon>
        <taxon>fabids</taxon>
        <taxon>Fabales</taxon>
        <taxon>Fabaceae</taxon>
        <taxon>Papilionoideae</taxon>
        <taxon>50 kb inversion clade</taxon>
        <taxon>NPAAA clade</taxon>
        <taxon>indigoferoid/millettioid clade</taxon>
        <taxon>Phaseoleae</taxon>
        <taxon>Cajanus</taxon>
    </lineage>
</organism>
<dbReference type="InterPro" id="IPR001584">
    <property type="entry name" value="Integrase_cat-core"/>
</dbReference>
<proteinExistence type="predicted"/>
<dbReference type="SUPFAM" id="SSF53098">
    <property type="entry name" value="Ribonuclease H-like"/>
    <property type="match status" value="1"/>
</dbReference>
<protein>
    <submittedName>
        <fullName evidence="2">Retrovirus-related Pol polyprotein from transposon TNT 1-94</fullName>
    </submittedName>
</protein>
<evidence type="ECO:0000259" key="1">
    <source>
        <dbReference type="PROSITE" id="PS50994"/>
    </source>
</evidence>
<dbReference type="GO" id="GO:0003676">
    <property type="term" value="F:nucleic acid binding"/>
    <property type="evidence" value="ECO:0007669"/>
    <property type="project" value="InterPro"/>
</dbReference>
<keyword evidence="3" id="KW-1185">Reference proteome</keyword>
<evidence type="ECO:0000313" key="3">
    <source>
        <dbReference type="Proteomes" id="UP000075243"/>
    </source>
</evidence>
<reference evidence="2" key="1">
    <citation type="journal article" date="2012" name="Nat. Biotechnol.">
        <title>Draft genome sequence of pigeonpea (Cajanus cajan), an orphan legume crop of resource-poor farmers.</title>
        <authorList>
            <person name="Varshney R.K."/>
            <person name="Chen W."/>
            <person name="Li Y."/>
            <person name="Bharti A.K."/>
            <person name="Saxena R.K."/>
            <person name="Schlueter J.A."/>
            <person name="Donoghue M.T."/>
            <person name="Azam S."/>
            <person name="Fan G."/>
            <person name="Whaley A.M."/>
            <person name="Farmer A.D."/>
            <person name="Sheridan J."/>
            <person name="Iwata A."/>
            <person name="Tuteja R."/>
            <person name="Penmetsa R.V."/>
            <person name="Wu W."/>
            <person name="Upadhyaya H.D."/>
            <person name="Yang S.P."/>
            <person name="Shah T."/>
            <person name="Saxena K.B."/>
            <person name="Michael T."/>
            <person name="McCombie W.R."/>
            <person name="Yang B."/>
            <person name="Zhang G."/>
            <person name="Yang H."/>
            <person name="Wang J."/>
            <person name="Spillane C."/>
            <person name="Cook D.R."/>
            <person name="May G.D."/>
            <person name="Xu X."/>
            <person name="Jackson S.A."/>
        </authorList>
    </citation>
    <scope>NUCLEOTIDE SEQUENCE [LARGE SCALE GENOMIC DNA]</scope>
</reference>
<dbReference type="EMBL" id="KQ483467">
    <property type="protein sequence ID" value="KYP49849.1"/>
    <property type="molecule type" value="Genomic_DNA"/>
</dbReference>
<dbReference type="Proteomes" id="UP000075243">
    <property type="component" value="Unassembled WGS sequence"/>
</dbReference>
<dbReference type="PANTHER" id="PTHR42648">
    <property type="entry name" value="TRANSPOSASE, PUTATIVE-RELATED"/>
    <property type="match status" value="1"/>
</dbReference>
<dbReference type="PROSITE" id="PS50994">
    <property type="entry name" value="INTEGRASE"/>
    <property type="match status" value="1"/>
</dbReference>
<dbReference type="GO" id="GO:0015074">
    <property type="term" value="P:DNA integration"/>
    <property type="evidence" value="ECO:0007669"/>
    <property type="project" value="InterPro"/>
</dbReference>
<dbReference type="OMA" id="IAERKNC"/>
<name>A0A151S4X9_CAJCA</name>
<evidence type="ECO:0000313" key="2">
    <source>
        <dbReference type="EMBL" id="KYP49849.1"/>
    </source>
</evidence>
<dbReference type="Gramene" id="C.cajan_26977.t">
    <property type="protein sequence ID" value="C.cajan_26977.t"/>
    <property type="gene ID" value="C.cajan_26977"/>
</dbReference>
<dbReference type="AlphaFoldDB" id="A0A151S4X9"/>